<sequence length="94" mass="10715">MLLSSIRRGFTSRVGPIRTLSSHSEMKDFLDYLDSLKNYEKSGVPKGAGTDSSDGFDLGRMRCLMERFGNPHSKFKVSFLSLSIFTHYQRMVPF</sequence>
<name>A0A0B2PEN0_GLYSO</name>
<dbReference type="Proteomes" id="UP000053555">
    <property type="component" value="Unassembled WGS sequence"/>
</dbReference>
<organism evidence="1">
    <name type="scientific">Glycine soja</name>
    <name type="common">Wild soybean</name>
    <dbReference type="NCBI Taxonomy" id="3848"/>
    <lineage>
        <taxon>Eukaryota</taxon>
        <taxon>Viridiplantae</taxon>
        <taxon>Streptophyta</taxon>
        <taxon>Embryophyta</taxon>
        <taxon>Tracheophyta</taxon>
        <taxon>Spermatophyta</taxon>
        <taxon>Magnoliopsida</taxon>
        <taxon>eudicotyledons</taxon>
        <taxon>Gunneridae</taxon>
        <taxon>Pentapetalae</taxon>
        <taxon>rosids</taxon>
        <taxon>fabids</taxon>
        <taxon>Fabales</taxon>
        <taxon>Fabaceae</taxon>
        <taxon>Papilionoideae</taxon>
        <taxon>50 kb inversion clade</taxon>
        <taxon>NPAAA clade</taxon>
        <taxon>indigoferoid/millettioid clade</taxon>
        <taxon>Phaseoleae</taxon>
        <taxon>Glycine</taxon>
        <taxon>Glycine subgen. Soja</taxon>
    </lineage>
</organism>
<reference evidence="1" key="1">
    <citation type="submission" date="2014-07" db="EMBL/GenBank/DDBJ databases">
        <title>Identification of a novel salt tolerance gene in wild soybean by whole-genome sequencing.</title>
        <authorList>
            <person name="Lam H.-M."/>
            <person name="Qi X."/>
            <person name="Li M.-W."/>
            <person name="Liu X."/>
            <person name="Xie M."/>
            <person name="Ni M."/>
            <person name="Xu X."/>
        </authorList>
    </citation>
    <scope>NUCLEOTIDE SEQUENCE [LARGE SCALE GENOMIC DNA]</scope>
    <source>
        <tissue evidence="1">Root</tissue>
    </source>
</reference>
<dbReference type="AlphaFoldDB" id="A0A0B2PEN0"/>
<gene>
    <name evidence="1" type="ORF">glysoja_045292</name>
</gene>
<protein>
    <submittedName>
        <fullName evidence="1">Uncharacterized protein</fullName>
    </submittedName>
</protein>
<proteinExistence type="predicted"/>
<evidence type="ECO:0000313" key="1">
    <source>
        <dbReference type="EMBL" id="KHN06093.1"/>
    </source>
</evidence>
<accession>A0A0B2PEN0</accession>
<dbReference type="EMBL" id="KN667740">
    <property type="protein sequence ID" value="KHN06093.1"/>
    <property type="molecule type" value="Genomic_DNA"/>
</dbReference>